<organism evidence="3 4">
    <name type="scientific">Nocardia otitidiscaviarum</name>
    <dbReference type="NCBI Taxonomy" id="1823"/>
    <lineage>
        <taxon>Bacteria</taxon>
        <taxon>Bacillati</taxon>
        <taxon>Actinomycetota</taxon>
        <taxon>Actinomycetes</taxon>
        <taxon>Mycobacteriales</taxon>
        <taxon>Nocardiaceae</taxon>
        <taxon>Nocardia</taxon>
    </lineage>
</organism>
<dbReference type="STRING" id="1406858.GCA_000710895_01610"/>
<evidence type="ECO:0000313" key="3">
    <source>
        <dbReference type="EMBL" id="SUA72929.1"/>
    </source>
</evidence>
<dbReference type="GeneID" id="80331556"/>
<reference evidence="3 4" key="1">
    <citation type="submission" date="2018-06" db="EMBL/GenBank/DDBJ databases">
        <authorList>
            <consortium name="Pathogen Informatics"/>
            <person name="Doyle S."/>
        </authorList>
    </citation>
    <scope>NUCLEOTIDE SEQUENCE [LARGE SCALE GENOMIC DNA]</scope>
    <source>
        <strain evidence="3 4">NCTC1934</strain>
    </source>
</reference>
<reference evidence="2 5" key="2">
    <citation type="submission" date="2019-07" db="EMBL/GenBank/DDBJ databases">
        <title>Complete Genome Sequence and Methylome Analysis of Nocardia otitidis-caviarum NEB252.</title>
        <authorList>
            <person name="Fomenkov A."/>
            <person name="Anton B.P."/>
            <person name="Vincze T."/>
            <person name="Roberts R.J."/>
        </authorList>
    </citation>
    <scope>NUCLEOTIDE SEQUENCE [LARGE SCALE GENOMIC DNA]</scope>
    <source>
        <strain evidence="2 5">NEB252</strain>
    </source>
</reference>
<dbReference type="EMBL" id="CP041695">
    <property type="protein sequence ID" value="QDP78020.1"/>
    <property type="molecule type" value="Genomic_DNA"/>
</dbReference>
<evidence type="ECO:0000313" key="4">
    <source>
        <dbReference type="Proteomes" id="UP000255467"/>
    </source>
</evidence>
<gene>
    <name evidence="2" type="ORF">FOH10_03990</name>
    <name evidence="3" type="ORF">NCTC1934_00361</name>
</gene>
<evidence type="ECO:0000256" key="1">
    <source>
        <dbReference type="SAM" id="SignalP"/>
    </source>
</evidence>
<protein>
    <submittedName>
        <fullName evidence="3">Uncharacterized protein</fullName>
    </submittedName>
</protein>
<dbReference type="Proteomes" id="UP000317039">
    <property type="component" value="Chromosome"/>
</dbReference>
<dbReference type="RefSeq" id="WP_039816576.1">
    <property type="nucleotide sequence ID" value="NZ_CP041695.1"/>
</dbReference>
<evidence type="ECO:0000313" key="5">
    <source>
        <dbReference type="Proteomes" id="UP000317039"/>
    </source>
</evidence>
<evidence type="ECO:0000313" key="2">
    <source>
        <dbReference type="EMBL" id="QDP78020.1"/>
    </source>
</evidence>
<accession>A0A378Y981</accession>
<dbReference type="KEGG" id="nod:FOH10_03990"/>
<keyword evidence="4" id="KW-1185">Reference proteome</keyword>
<proteinExistence type="predicted"/>
<dbReference type="Proteomes" id="UP000255467">
    <property type="component" value="Unassembled WGS sequence"/>
</dbReference>
<feature type="chain" id="PRO_5038230779" evidence="1">
    <location>
        <begin position="25"/>
        <end position="70"/>
    </location>
</feature>
<dbReference type="OrthoDB" id="4426420at2"/>
<dbReference type="AlphaFoldDB" id="A0A378Y981"/>
<keyword evidence="1" id="KW-0732">Signal</keyword>
<sequence>MKRFAATAVLLVATAAALTPTTAAQQPGPAPQPNPWVQDQIDWANCLQSGHTAAECREILDGPATRPTPR</sequence>
<name>A0A378Y981_9NOCA</name>
<dbReference type="EMBL" id="UGRY01000002">
    <property type="protein sequence ID" value="SUA72929.1"/>
    <property type="molecule type" value="Genomic_DNA"/>
</dbReference>
<feature type="signal peptide" evidence="1">
    <location>
        <begin position="1"/>
        <end position="24"/>
    </location>
</feature>